<organism evidence="4 5">
    <name type="scientific">Hankyongella ginsenosidimutans</name>
    <dbReference type="NCBI Taxonomy" id="1763828"/>
    <lineage>
        <taxon>Bacteria</taxon>
        <taxon>Pseudomonadati</taxon>
        <taxon>Pseudomonadota</taxon>
        <taxon>Alphaproteobacteria</taxon>
        <taxon>Sphingomonadales</taxon>
        <taxon>Sphingomonadaceae</taxon>
        <taxon>Hankyongella</taxon>
    </lineage>
</organism>
<evidence type="ECO:0000313" key="5">
    <source>
        <dbReference type="Proteomes" id="UP000298714"/>
    </source>
</evidence>
<dbReference type="AlphaFoldDB" id="A0A4D7C3A3"/>
<dbReference type="PANTHER" id="PTHR10605">
    <property type="entry name" value="HEPARAN SULFATE SULFOTRANSFERASE"/>
    <property type="match status" value="1"/>
</dbReference>
<keyword evidence="1 4" id="KW-0808">Transferase</keyword>
<dbReference type="Proteomes" id="UP000298714">
    <property type="component" value="Chromosome"/>
</dbReference>
<keyword evidence="2" id="KW-0325">Glycoprotein</keyword>
<name>A0A4D7C3A3_9SPHN</name>
<evidence type="ECO:0000256" key="1">
    <source>
        <dbReference type="ARBA" id="ARBA00022679"/>
    </source>
</evidence>
<dbReference type="PANTHER" id="PTHR10605:SF56">
    <property type="entry name" value="BIFUNCTIONAL HEPARAN SULFATE N-DEACETYLASE_N-SULFOTRANSFERASE"/>
    <property type="match status" value="1"/>
</dbReference>
<dbReference type="SUPFAM" id="SSF52540">
    <property type="entry name" value="P-loop containing nucleoside triphosphate hydrolases"/>
    <property type="match status" value="1"/>
</dbReference>
<reference evidence="5" key="1">
    <citation type="submission" date="2019-04" db="EMBL/GenBank/DDBJ databases">
        <title>Complete genome sequence of Sphingomonas sp. W1-2-3.</title>
        <authorList>
            <person name="Im W.T."/>
        </authorList>
    </citation>
    <scope>NUCLEOTIDE SEQUENCE [LARGE SCALE GENOMIC DNA]</scope>
    <source>
        <strain evidence="5">W1-2-3</strain>
    </source>
</reference>
<dbReference type="InterPro" id="IPR000863">
    <property type="entry name" value="Sulfotransferase_dom"/>
</dbReference>
<keyword evidence="5" id="KW-1185">Reference proteome</keyword>
<accession>A0A4D7C3A3</accession>
<dbReference type="KEGG" id="hgn:E6W36_08475"/>
<dbReference type="GO" id="GO:0008146">
    <property type="term" value="F:sulfotransferase activity"/>
    <property type="evidence" value="ECO:0007669"/>
    <property type="project" value="InterPro"/>
</dbReference>
<evidence type="ECO:0000259" key="3">
    <source>
        <dbReference type="Pfam" id="PF00685"/>
    </source>
</evidence>
<dbReference type="InterPro" id="IPR027417">
    <property type="entry name" value="P-loop_NTPase"/>
</dbReference>
<dbReference type="Pfam" id="PF00685">
    <property type="entry name" value="Sulfotransfer_1"/>
    <property type="match status" value="1"/>
</dbReference>
<dbReference type="InterPro" id="IPR037359">
    <property type="entry name" value="NST/OST"/>
</dbReference>
<feature type="domain" description="Sulfotransferase" evidence="3">
    <location>
        <begin position="27"/>
        <end position="213"/>
    </location>
</feature>
<gene>
    <name evidence="4" type="ORF">E6W36_08475</name>
</gene>
<sequence length="304" mass="33419">MAAAQGQTQTGLPRSVRMSAAQPGVVDAIVIGAQKAGSTSLQAGLAEHSAVFMTEGEDPVFERTDLTPDQMAAHLAKAFAPAAGRLRMIKRPNYLCLSHVPATVAALAPQARLIVVLRDPVKRALSAYIHMQRFGFLPVEPAEEGMARVFDGVYDADYARAAEVRTFGRYAEGLASWAAHFPKEQIWVTTFERLIADPGAVFDEACTFLGIATGQRPDGLTRVHNEGAYDPASLAAFARVNAAFFQYTPGRMHRRFRLPVNPWRSRTACWRSARPGRCARPRRPPNRNSARRWLHASPLIMLTI</sequence>
<dbReference type="Gene3D" id="3.40.50.300">
    <property type="entry name" value="P-loop containing nucleotide triphosphate hydrolases"/>
    <property type="match status" value="1"/>
</dbReference>
<evidence type="ECO:0000313" key="4">
    <source>
        <dbReference type="EMBL" id="QCI79561.1"/>
    </source>
</evidence>
<dbReference type="EMBL" id="CP039704">
    <property type="protein sequence ID" value="QCI79561.1"/>
    <property type="molecule type" value="Genomic_DNA"/>
</dbReference>
<protein>
    <submittedName>
        <fullName evidence="4">Sulfotransferase domain-containing protein</fullName>
    </submittedName>
</protein>
<proteinExistence type="predicted"/>
<evidence type="ECO:0000256" key="2">
    <source>
        <dbReference type="ARBA" id="ARBA00023180"/>
    </source>
</evidence>